<comment type="cofactor">
    <cofactor evidence="1">
        <name>pyridoxal 5'-phosphate</name>
        <dbReference type="ChEBI" id="CHEBI:597326"/>
    </cofactor>
</comment>
<reference evidence="12" key="1">
    <citation type="submission" date="2016-10" db="EMBL/GenBank/DDBJ databases">
        <authorList>
            <person name="Varghese N."/>
            <person name="Submissions S."/>
        </authorList>
    </citation>
    <scope>NUCLEOTIDE SEQUENCE [LARGE SCALE GENOMIC DNA]</scope>
    <source>
        <strain evidence="12">CGMCC 1.10369</strain>
    </source>
</reference>
<dbReference type="GO" id="GO:0009236">
    <property type="term" value="P:cobalamin biosynthetic process"/>
    <property type="evidence" value="ECO:0007669"/>
    <property type="project" value="UniProtKB-UniPathway"/>
</dbReference>
<gene>
    <name evidence="11" type="ORF">SAMN04488053_109104</name>
</gene>
<evidence type="ECO:0000256" key="5">
    <source>
        <dbReference type="ARBA" id="ARBA00022573"/>
    </source>
</evidence>
<dbReference type="InterPro" id="IPR015422">
    <property type="entry name" value="PyrdxlP-dep_Trfase_small"/>
</dbReference>
<dbReference type="STRING" id="745820.SAMN04488053_109104"/>
<evidence type="ECO:0000256" key="6">
    <source>
        <dbReference type="ARBA" id="ARBA00022898"/>
    </source>
</evidence>
<evidence type="ECO:0000256" key="9">
    <source>
        <dbReference type="ARBA" id="ARBA00048531"/>
    </source>
</evidence>
<dbReference type="RefSeq" id="WP_090843468.1">
    <property type="nucleotide sequence ID" value="NZ_FNIL01000009.1"/>
</dbReference>
<dbReference type="UniPathway" id="UPA00148"/>
<keyword evidence="7" id="KW-0456">Lyase</keyword>
<dbReference type="Proteomes" id="UP000198778">
    <property type="component" value="Unassembled WGS sequence"/>
</dbReference>
<dbReference type="PANTHER" id="PTHR42885">
    <property type="entry name" value="HISTIDINOL-PHOSPHATE AMINOTRANSFERASE-RELATED"/>
    <property type="match status" value="1"/>
</dbReference>
<dbReference type="InterPro" id="IPR005860">
    <property type="entry name" value="CobD"/>
</dbReference>
<dbReference type="Gene3D" id="3.90.1150.10">
    <property type="entry name" value="Aspartate Aminotransferase, domain 1"/>
    <property type="match status" value="1"/>
</dbReference>
<name>A0A1H0HZ21_9BACI</name>
<proteinExistence type="predicted"/>
<evidence type="ECO:0000256" key="4">
    <source>
        <dbReference type="ARBA" id="ARBA00012285"/>
    </source>
</evidence>
<comment type="catalytic activity">
    <reaction evidence="9">
        <text>O-phospho-L-threonine + H(+) = (R)-1-aminopropan-2-yl phosphate + CO2</text>
        <dbReference type="Rhea" id="RHEA:11492"/>
        <dbReference type="ChEBI" id="CHEBI:15378"/>
        <dbReference type="ChEBI" id="CHEBI:16526"/>
        <dbReference type="ChEBI" id="CHEBI:58563"/>
        <dbReference type="ChEBI" id="CHEBI:58675"/>
        <dbReference type="EC" id="4.1.1.81"/>
    </reaction>
</comment>
<accession>A0A1H0HZ21</accession>
<evidence type="ECO:0000256" key="2">
    <source>
        <dbReference type="ARBA" id="ARBA00003444"/>
    </source>
</evidence>
<evidence type="ECO:0000256" key="3">
    <source>
        <dbReference type="ARBA" id="ARBA00004953"/>
    </source>
</evidence>
<dbReference type="Gene3D" id="3.40.640.10">
    <property type="entry name" value="Type I PLP-dependent aspartate aminotransferase-like (Major domain)"/>
    <property type="match status" value="1"/>
</dbReference>
<dbReference type="EC" id="4.1.1.81" evidence="4"/>
<evidence type="ECO:0000313" key="12">
    <source>
        <dbReference type="Proteomes" id="UP000198778"/>
    </source>
</evidence>
<dbReference type="CDD" id="cd00609">
    <property type="entry name" value="AAT_like"/>
    <property type="match status" value="1"/>
</dbReference>
<dbReference type="EMBL" id="FNIL01000009">
    <property type="protein sequence ID" value="SDO24399.1"/>
    <property type="molecule type" value="Genomic_DNA"/>
</dbReference>
<dbReference type="AlphaFoldDB" id="A0A1H0HZ21"/>
<keyword evidence="5" id="KW-0169">Cobalamin biosynthesis</keyword>
<protein>
    <recommendedName>
        <fullName evidence="4">threonine-phosphate decarboxylase</fullName>
        <ecNumber evidence="4">4.1.1.81</ecNumber>
    </recommendedName>
    <alternativeName>
        <fullName evidence="8">L-threonine-O-3-phosphate decarboxylase</fullName>
    </alternativeName>
</protein>
<keyword evidence="12" id="KW-1185">Reference proteome</keyword>
<dbReference type="GO" id="GO:0030170">
    <property type="term" value="F:pyridoxal phosphate binding"/>
    <property type="evidence" value="ECO:0007669"/>
    <property type="project" value="InterPro"/>
</dbReference>
<organism evidence="11 12">
    <name type="scientific">Alkalicoccus daliensis</name>
    <dbReference type="NCBI Taxonomy" id="745820"/>
    <lineage>
        <taxon>Bacteria</taxon>
        <taxon>Bacillati</taxon>
        <taxon>Bacillota</taxon>
        <taxon>Bacilli</taxon>
        <taxon>Bacillales</taxon>
        <taxon>Bacillaceae</taxon>
        <taxon>Alkalicoccus</taxon>
    </lineage>
</organism>
<comment type="function">
    <text evidence="2">Decarboxylates L-threonine-O-3-phosphate to yield (R)-1-amino-2-propanol O-2-phosphate, the precursor for the linkage between the nucleotide loop and the corrin ring in cobalamin.</text>
</comment>
<dbReference type="InterPro" id="IPR015424">
    <property type="entry name" value="PyrdxlP-dep_Trfase"/>
</dbReference>
<keyword evidence="6" id="KW-0663">Pyridoxal phosphate</keyword>
<dbReference type="Pfam" id="PF00155">
    <property type="entry name" value="Aminotran_1_2"/>
    <property type="match status" value="1"/>
</dbReference>
<evidence type="ECO:0000256" key="8">
    <source>
        <dbReference type="ARBA" id="ARBA00029996"/>
    </source>
</evidence>
<dbReference type="GO" id="GO:0048472">
    <property type="term" value="F:threonine-phosphate decarboxylase activity"/>
    <property type="evidence" value="ECO:0007669"/>
    <property type="project" value="UniProtKB-EC"/>
</dbReference>
<evidence type="ECO:0000256" key="7">
    <source>
        <dbReference type="ARBA" id="ARBA00023239"/>
    </source>
</evidence>
<comment type="pathway">
    <text evidence="3">Cofactor biosynthesis; adenosylcobalamin biosynthesis.</text>
</comment>
<evidence type="ECO:0000256" key="1">
    <source>
        <dbReference type="ARBA" id="ARBA00001933"/>
    </source>
</evidence>
<dbReference type="InterPro" id="IPR015421">
    <property type="entry name" value="PyrdxlP-dep_Trfase_major"/>
</dbReference>
<dbReference type="PANTHER" id="PTHR42885:SF1">
    <property type="entry name" value="THREONINE-PHOSPHATE DECARBOXYLASE"/>
    <property type="match status" value="1"/>
</dbReference>
<feature type="domain" description="Aminotransferase class I/classII large" evidence="10">
    <location>
        <begin position="23"/>
        <end position="346"/>
    </location>
</feature>
<sequence>MKWPDHGGQPLQLQEMLQEKKRNLLDFSANINPLGPPDWVKEAAVEALDAMTVYPDPDYKTAAEAAAESENIPPQQVLITNGGAEAIYLAARLVTGGKVLLIEPSFKEYRLACAHYQITIDTVSYKNNHFPAADIAAKINEVDAVFICRPHNPTGTLSAKEEVEQLMHAAPDTYFFVDEAFIDFLPETEKLTSLLAENPKLVLLRSFTKMFAIPGLRSGCLLASEEIIQKLQSWQMPWSVNTISAALIPKMTADKKFVESTVAWLEEELHWIRSSLNTHRWSMSESRVNFYILRDKELDDHEPLLRFLMQEGIAVRHTYNFDGINGSAVRAAVRSRNENNQLLRALRRWEESH</sequence>
<evidence type="ECO:0000259" key="10">
    <source>
        <dbReference type="Pfam" id="PF00155"/>
    </source>
</evidence>
<evidence type="ECO:0000313" key="11">
    <source>
        <dbReference type="EMBL" id="SDO24399.1"/>
    </source>
</evidence>
<dbReference type="OrthoDB" id="9813612at2"/>
<dbReference type="SUPFAM" id="SSF53383">
    <property type="entry name" value="PLP-dependent transferases"/>
    <property type="match status" value="1"/>
</dbReference>
<dbReference type="InterPro" id="IPR004839">
    <property type="entry name" value="Aminotransferase_I/II_large"/>
</dbReference>
<dbReference type="NCBIfam" id="TIGR01140">
    <property type="entry name" value="L_thr_O3P_dcar"/>
    <property type="match status" value="1"/>
</dbReference>